<dbReference type="EMBL" id="CP117167">
    <property type="protein sequence ID" value="WCT12864.1"/>
    <property type="molecule type" value="Genomic_DNA"/>
</dbReference>
<dbReference type="Gene3D" id="2.60.40.1190">
    <property type="match status" value="1"/>
</dbReference>
<dbReference type="Proteomes" id="UP001216139">
    <property type="component" value="Chromosome"/>
</dbReference>
<evidence type="ECO:0000313" key="3">
    <source>
        <dbReference type="EMBL" id="WCT12864.1"/>
    </source>
</evidence>
<evidence type="ECO:0000256" key="1">
    <source>
        <dbReference type="SAM" id="MobiDB-lite"/>
    </source>
</evidence>
<keyword evidence="2" id="KW-0732">Signal</keyword>
<keyword evidence="4" id="KW-1185">Reference proteome</keyword>
<organism evidence="3 4">
    <name type="scientific">Mucilaginibacter jinjuensis</name>
    <dbReference type="NCBI Taxonomy" id="1176721"/>
    <lineage>
        <taxon>Bacteria</taxon>
        <taxon>Pseudomonadati</taxon>
        <taxon>Bacteroidota</taxon>
        <taxon>Sphingobacteriia</taxon>
        <taxon>Sphingobacteriales</taxon>
        <taxon>Sphingobacteriaceae</taxon>
        <taxon>Mucilaginibacter</taxon>
    </lineage>
</organism>
<proteinExistence type="predicted"/>
<feature type="region of interest" description="Disordered" evidence="1">
    <location>
        <begin position="104"/>
        <end position="132"/>
    </location>
</feature>
<feature type="chain" id="PRO_5046526591" description="Outer membrane lipoprotein-sorting protein" evidence="2">
    <location>
        <begin position="25"/>
        <end position="297"/>
    </location>
</feature>
<evidence type="ECO:0000313" key="4">
    <source>
        <dbReference type="Proteomes" id="UP001216139"/>
    </source>
</evidence>
<accession>A0ABY7T9H6</accession>
<gene>
    <name evidence="3" type="ORF">PQO05_02815</name>
</gene>
<feature type="signal peptide" evidence="2">
    <location>
        <begin position="1"/>
        <end position="24"/>
    </location>
</feature>
<feature type="compositionally biased region" description="Basic and acidic residues" evidence="1">
    <location>
        <begin position="123"/>
        <end position="132"/>
    </location>
</feature>
<feature type="region of interest" description="Disordered" evidence="1">
    <location>
        <begin position="217"/>
        <end position="280"/>
    </location>
</feature>
<feature type="compositionally biased region" description="Gly residues" evidence="1">
    <location>
        <begin position="225"/>
        <end position="269"/>
    </location>
</feature>
<reference evidence="3 4" key="1">
    <citation type="submission" date="2023-02" db="EMBL/GenBank/DDBJ databases">
        <title>Genome sequence of Mucilaginibacter jinjuensis strain KACC 16571.</title>
        <authorList>
            <person name="Kim S."/>
            <person name="Heo J."/>
            <person name="Kwon S.-W."/>
        </authorList>
    </citation>
    <scope>NUCLEOTIDE SEQUENCE [LARGE SCALE GENOMIC DNA]</scope>
    <source>
        <strain evidence="3 4">KACC 16571</strain>
    </source>
</reference>
<evidence type="ECO:0000256" key="2">
    <source>
        <dbReference type="SAM" id="SignalP"/>
    </source>
</evidence>
<evidence type="ECO:0008006" key="5">
    <source>
        <dbReference type="Google" id="ProtNLM"/>
    </source>
</evidence>
<name>A0ABY7T9H6_9SPHI</name>
<protein>
    <recommendedName>
        <fullName evidence="5">Outer membrane lipoprotein-sorting protein</fullName>
    </recommendedName>
</protein>
<sequence length="297" mass="31765">MRPHFSALSFCAAAGLLLTLHSQAQTKNPNTLLPPPADIKIDGDLKDWGDTLRYFNDEKKISYTLANDKDNLYMVVRVSDRTEQIRIIRAGLTLSINTKGKKKEESSITFPVGNPDQPQTEAPDDKKTNPDLLDQQDREEMLRAKMTKLRYIKVTGLPDIESDIMTTSNTYGIKVALNIDDKDNLVYEAAIPLKFFHAAAPDKTEWAFNIKINGVTHAPKSGADPNGGAGGGRGGMGGGGMGGGGGRGGMGGGGGRHGGGGGMGGGRGGNSSMTESDHSEIAKSMDFWEKFYLGKSE</sequence>
<dbReference type="RefSeq" id="WP_273631136.1">
    <property type="nucleotide sequence ID" value="NZ_CP117167.1"/>
</dbReference>